<keyword evidence="1" id="KW-0472">Membrane</keyword>
<sequence>MVVASGSWAVSEALGIWAALTAGAKSGAVGELPFSDLLLGMSRDQATNGESGENVFFGVESRWSQMMLKSLQARRLKFSYFLLQPDNPFRCGCFGCRSVLKPHCHIEPNMFFGMIPNDAMEGDDKEVIVHKPDCILQLQVDRRAIEFLPIGMYNRIHKMTNGEALTLCLSIISGMSDALCECKQANYWDKRIIVRIQKLVETISNQVISNQETPRLKETITKSDFMQNQNIQALLDGCDGEVYYKEGDLDNVNVMNEVMDRISSRVPGMLERLELTTFKVGNDTYSIPELERAFIICFGILRAMLMSNHIYNGKGLVAMGYNINVAHELVQDVSQTPAHDTSYSSRLVIESSTKRRLIDTHIHDNHVFFGLLLDFVLSIFIMLLSGTGPILSMYAARLLTAPYRESTMRMGTSMSWAVSRAMLYNTGEARDDWMACILPHKENGWNRMAWFNTLNVLSSFGPILLWIFYHPPTSRVSDMGWLIIISSMALGIVWLQSVKSMERQKFLEKSKAEQELILRNKGVFNVAHVCAASVLFPLVLFSMNNNWVWLYLLEAVYTLQWLFGEMTSEWIHKSTALFMLGMLSAVRLCGFS</sequence>
<evidence type="ECO:0000256" key="1">
    <source>
        <dbReference type="SAM" id="Phobius"/>
    </source>
</evidence>
<dbReference type="AlphaFoldDB" id="A0A068S1X2"/>
<dbReference type="OrthoDB" id="2232058at2759"/>
<protein>
    <submittedName>
        <fullName evidence="2">Uncharacterized protein</fullName>
    </submittedName>
</protein>
<reference evidence="2" key="1">
    <citation type="submission" date="2013-08" db="EMBL/GenBank/DDBJ databases">
        <title>Gene expansion shapes genome architecture in the human pathogen Lichtheimia corymbifera: an evolutionary genomics analysis in the ancient terrestrial Mucorales (Mucoromycotina).</title>
        <authorList>
            <person name="Schwartze V.U."/>
            <person name="Winter S."/>
            <person name="Shelest E."/>
            <person name="Marcet-Houben M."/>
            <person name="Horn F."/>
            <person name="Wehner S."/>
            <person name="Hoffmann K."/>
            <person name="Riege K."/>
            <person name="Sammeth M."/>
            <person name="Nowrousian M."/>
            <person name="Valiante V."/>
            <person name="Linde J."/>
            <person name="Jacobsen I.D."/>
            <person name="Marz M."/>
            <person name="Brakhage A.A."/>
            <person name="Gabaldon T."/>
            <person name="Bocker S."/>
            <person name="Voigt K."/>
        </authorList>
    </citation>
    <scope>NUCLEOTIDE SEQUENCE [LARGE SCALE GENOMIC DNA]</scope>
    <source>
        <strain evidence="2">FSU 9682</strain>
    </source>
</reference>
<accession>A0A068S1X2</accession>
<dbReference type="Proteomes" id="UP000027586">
    <property type="component" value="Unassembled WGS sequence"/>
</dbReference>
<feature type="transmembrane region" description="Helical" evidence="1">
    <location>
        <begin position="449"/>
        <end position="469"/>
    </location>
</feature>
<feature type="transmembrane region" description="Helical" evidence="1">
    <location>
        <begin position="522"/>
        <end position="541"/>
    </location>
</feature>
<keyword evidence="1" id="KW-0812">Transmembrane</keyword>
<organism evidence="2 3">
    <name type="scientific">Lichtheimia corymbifera JMRC:FSU:9682</name>
    <dbReference type="NCBI Taxonomy" id="1263082"/>
    <lineage>
        <taxon>Eukaryota</taxon>
        <taxon>Fungi</taxon>
        <taxon>Fungi incertae sedis</taxon>
        <taxon>Mucoromycota</taxon>
        <taxon>Mucoromycotina</taxon>
        <taxon>Mucoromycetes</taxon>
        <taxon>Mucorales</taxon>
        <taxon>Lichtheimiaceae</taxon>
        <taxon>Lichtheimia</taxon>
    </lineage>
</organism>
<keyword evidence="3" id="KW-1185">Reference proteome</keyword>
<feature type="transmembrane region" description="Helical" evidence="1">
    <location>
        <begin position="481"/>
        <end position="501"/>
    </location>
</feature>
<evidence type="ECO:0000313" key="3">
    <source>
        <dbReference type="Proteomes" id="UP000027586"/>
    </source>
</evidence>
<dbReference type="EMBL" id="CBTN010000033">
    <property type="protein sequence ID" value="CDH55847.1"/>
    <property type="molecule type" value="Genomic_DNA"/>
</dbReference>
<gene>
    <name evidence="2" type="ORF">LCOR_06951.1</name>
</gene>
<proteinExistence type="predicted"/>
<dbReference type="VEuPathDB" id="FungiDB:LCOR_06951.1"/>
<keyword evidence="1" id="KW-1133">Transmembrane helix</keyword>
<evidence type="ECO:0000313" key="2">
    <source>
        <dbReference type="EMBL" id="CDH55847.1"/>
    </source>
</evidence>
<feature type="transmembrane region" description="Helical" evidence="1">
    <location>
        <begin position="367"/>
        <end position="400"/>
    </location>
</feature>
<name>A0A068S1X2_9FUNG</name>
<comment type="caution">
    <text evidence="2">The sequence shown here is derived from an EMBL/GenBank/DDBJ whole genome shotgun (WGS) entry which is preliminary data.</text>
</comment>